<dbReference type="AlphaFoldDB" id="A0A6A8GTZ9"/>
<evidence type="ECO:0000313" key="1">
    <source>
        <dbReference type="EMBL" id="MSA68147.1"/>
    </source>
</evidence>
<reference evidence="1" key="1">
    <citation type="journal article" date="2019" name="Nat. Med.">
        <title>A library of human gut bacterial isolates paired with longitudinal multiomics data enables mechanistic microbiome research.</title>
        <authorList>
            <person name="Poyet M."/>
            <person name="Groussin M."/>
            <person name="Gibbons S.M."/>
            <person name="Avila-Pacheco J."/>
            <person name="Jiang X."/>
            <person name="Kearney S.M."/>
            <person name="Perrotta A.R."/>
            <person name="Berdy B."/>
            <person name="Zhao S."/>
            <person name="Lieberman T.D."/>
            <person name="Swanson P.K."/>
            <person name="Smith M."/>
            <person name="Roesemann S."/>
            <person name="Alexander J.E."/>
            <person name="Rich S.A."/>
            <person name="Livny J."/>
            <person name="Vlamakis H."/>
            <person name="Clish C."/>
            <person name="Bullock K."/>
            <person name="Deik A."/>
            <person name="Scott J."/>
            <person name="Pierce K.A."/>
            <person name="Xavier R.J."/>
            <person name="Alm E.J."/>
        </authorList>
    </citation>
    <scope>NUCLEOTIDE SEQUENCE</scope>
    <source>
        <strain evidence="1">BIOML-A18</strain>
    </source>
</reference>
<proteinExistence type="predicted"/>
<name>A0A6A8GTZ9_9LACO</name>
<sequence length="48" mass="5669">MAESMKMWKKEKESYQQTVDNFVDKPFLKTIHSCSLKDLDVKSLAELF</sequence>
<accession>A0A6A8GTZ9</accession>
<dbReference type="EMBL" id="WKOD01000006">
    <property type="protein sequence ID" value="MSA68147.1"/>
    <property type="molecule type" value="Genomic_DNA"/>
</dbReference>
<organism evidence="1">
    <name type="scientific">Ligilactobacillus ruminis</name>
    <dbReference type="NCBI Taxonomy" id="1623"/>
    <lineage>
        <taxon>Bacteria</taxon>
        <taxon>Bacillati</taxon>
        <taxon>Bacillota</taxon>
        <taxon>Bacilli</taxon>
        <taxon>Lactobacillales</taxon>
        <taxon>Lactobacillaceae</taxon>
        <taxon>Ligilactobacillus</taxon>
    </lineage>
</organism>
<comment type="caution">
    <text evidence="1">The sequence shown here is derived from an EMBL/GenBank/DDBJ whole genome shotgun (WGS) entry which is preliminary data.</text>
</comment>
<dbReference type="RefSeq" id="WP_154236747.1">
    <property type="nucleotide sequence ID" value="NZ_JADNNQ010000081.1"/>
</dbReference>
<gene>
    <name evidence="1" type="ORF">GKC89_03275</name>
</gene>
<protein>
    <submittedName>
        <fullName evidence="1">Uncharacterized protein</fullName>
    </submittedName>
</protein>